<reference evidence="3" key="1">
    <citation type="submission" date="2016-06" db="UniProtKB">
        <authorList>
            <consortium name="WormBaseParasite"/>
        </authorList>
    </citation>
    <scope>IDENTIFICATION</scope>
</reference>
<evidence type="ECO:0000313" key="1">
    <source>
        <dbReference type="EMBL" id="VDN42855.1"/>
    </source>
</evidence>
<name>A0A183EU11_9BILA</name>
<protein>
    <submittedName>
        <fullName evidence="3">ParB domain-containing protein</fullName>
    </submittedName>
</protein>
<accession>A0A183EU11</accession>
<evidence type="ECO:0000313" key="3">
    <source>
        <dbReference type="WBParaSite" id="GPUH_0002448201-mRNA-1"/>
    </source>
</evidence>
<proteinExistence type="predicted"/>
<evidence type="ECO:0000313" key="2">
    <source>
        <dbReference type="Proteomes" id="UP000271098"/>
    </source>
</evidence>
<dbReference type="Proteomes" id="UP000271098">
    <property type="component" value="Unassembled WGS sequence"/>
</dbReference>
<dbReference type="OrthoDB" id="1711136at2759"/>
<dbReference type="AlphaFoldDB" id="A0A183EU11"/>
<organism evidence="3">
    <name type="scientific">Gongylonema pulchrum</name>
    <dbReference type="NCBI Taxonomy" id="637853"/>
    <lineage>
        <taxon>Eukaryota</taxon>
        <taxon>Metazoa</taxon>
        <taxon>Ecdysozoa</taxon>
        <taxon>Nematoda</taxon>
        <taxon>Chromadorea</taxon>
        <taxon>Rhabditida</taxon>
        <taxon>Spirurina</taxon>
        <taxon>Spiruromorpha</taxon>
        <taxon>Spiruroidea</taxon>
        <taxon>Gongylonematidae</taxon>
        <taxon>Gongylonema</taxon>
    </lineage>
</organism>
<dbReference type="EMBL" id="UYRT01101189">
    <property type="protein sequence ID" value="VDN42855.1"/>
    <property type="molecule type" value="Genomic_DNA"/>
</dbReference>
<gene>
    <name evidence="1" type="ORF">GPUH_LOCUS24453</name>
</gene>
<reference evidence="1 2" key="2">
    <citation type="submission" date="2018-11" db="EMBL/GenBank/DDBJ databases">
        <authorList>
            <consortium name="Pathogen Informatics"/>
        </authorList>
    </citation>
    <scope>NUCLEOTIDE SEQUENCE [LARGE SCALE GENOMIC DNA]</scope>
</reference>
<dbReference type="WBParaSite" id="GPUH_0002448201-mRNA-1">
    <property type="protein sequence ID" value="GPUH_0002448201-mRNA-1"/>
    <property type="gene ID" value="GPUH_0002448201"/>
</dbReference>
<keyword evidence="2" id="KW-1185">Reference proteome</keyword>
<sequence>MCPHPSCHQYYTIESVNALRTLLPQKAEFFGKFDLDERKMDVFLKDDAVTQGIKGQCYAFIDGHHA</sequence>